<proteinExistence type="predicted"/>
<dbReference type="EMBL" id="CP011454">
    <property type="protein sequence ID" value="AMW05508.1"/>
    <property type="molecule type" value="Genomic_DNA"/>
</dbReference>
<name>A0A143BKG1_9BACT</name>
<feature type="transmembrane region" description="Helical" evidence="6">
    <location>
        <begin position="280"/>
        <end position="298"/>
    </location>
</feature>
<dbReference type="OrthoDB" id="9779294at2"/>
<feature type="transmembrane region" description="Helical" evidence="6">
    <location>
        <begin position="58"/>
        <end position="80"/>
    </location>
</feature>
<dbReference type="Pfam" id="PF03739">
    <property type="entry name" value="LptF_LptG"/>
    <property type="match status" value="1"/>
</dbReference>
<dbReference type="AlphaFoldDB" id="A0A143BKG1"/>
<sequence length="361" mass="39927">MSRRFITPLDKYIAGEFTRIFTVTIMGFPVLVFVIDLVDNLRKYQEKKLTAQALALSYLYWIPDTLFMILPAAVLFATVFSIGTFTRYSEITAAKASGISFYRFIAPILVMATLAMGLDLVFSEIAPPANAERIKLLAGKVQNAEDDRYNFAFASDRGRVYRIYTLSVRGKSVSDLEIEERGGPKRPGLLISAKRGDWHATRGWMLQSGVLHVIPNETADLAFSFDSLVDRGLKETPQELRANAREPEEMRFAELTQYIRALERSGADVNTLKVERMLKIAIPVTCLIIALFGAPLATSSQRGGAAYGIAVSLATTVFFLVLIQLTKAVGGKGLLPPETAAWIPNMLVGTFAIILMSRVRT</sequence>
<reference evidence="7 8" key="1">
    <citation type="journal article" date="2014" name="Proc. Natl. Acad. Sci. U.S.A.">
        <title>Functional type 2 photosynthetic reaction centers found in the rare bacterial phylum Gemmatimonadetes.</title>
        <authorList>
            <person name="Zeng Y."/>
            <person name="Feng F."/>
            <person name="Medova H."/>
            <person name="Dean J."/>
            <person name="Koblizek M."/>
        </authorList>
    </citation>
    <scope>NUCLEOTIDE SEQUENCE [LARGE SCALE GENOMIC DNA]</scope>
    <source>
        <strain evidence="7 8">AP64</strain>
    </source>
</reference>
<dbReference type="PANTHER" id="PTHR33529:SF6">
    <property type="entry name" value="YJGP_YJGQ FAMILY PERMEASE"/>
    <property type="match status" value="1"/>
</dbReference>
<reference evidence="7 8" key="2">
    <citation type="journal article" date="2016" name="Environ. Microbiol. Rep.">
        <title>Metagenomic evidence for the presence of phototrophic Gemmatimonadetes bacteria in diverse environments.</title>
        <authorList>
            <person name="Zeng Y."/>
            <person name="Baumbach J."/>
            <person name="Barbosa E.G."/>
            <person name="Azevedo V."/>
            <person name="Zhang C."/>
            <person name="Koblizek M."/>
        </authorList>
    </citation>
    <scope>NUCLEOTIDE SEQUENCE [LARGE SCALE GENOMIC DNA]</scope>
    <source>
        <strain evidence="7 8">AP64</strain>
    </source>
</reference>
<dbReference type="PANTHER" id="PTHR33529">
    <property type="entry name" value="SLR0882 PROTEIN-RELATED"/>
    <property type="match status" value="1"/>
</dbReference>
<feature type="transmembrane region" description="Helical" evidence="6">
    <location>
        <begin position="20"/>
        <end position="38"/>
    </location>
</feature>
<keyword evidence="8" id="KW-1185">Reference proteome</keyword>
<protein>
    <recommendedName>
        <fullName evidence="9">Permease</fullName>
    </recommendedName>
</protein>
<dbReference type="GO" id="GO:0015920">
    <property type="term" value="P:lipopolysaccharide transport"/>
    <property type="evidence" value="ECO:0007669"/>
    <property type="project" value="TreeGrafter"/>
</dbReference>
<evidence type="ECO:0000256" key="2">
    <source>
        <dbReference type="ARBA" id="ARBA00022475"/>
    </source>
</evidence>
<keyword evidence="5 6" id="KW-0472">Membrane</keyword>
<evidence type="ECO:0000256" key="4">
    <source>
        <dbReference type="ARBA" id="ARBA00022989"/>
    </source>
</evidence>
<dbReference type="eggNOG" id="COG0795">
    <property type="taxonomic scope" value="Bacteria"/>
</dbReference>
<dbReference type="RefSeq" id="WP_026848796.1">
    <property type="nucleotide sequence ID" value="NZ_CP011454.1"/>
</dbReference>
<evidence type="ECO:0000313" key="8">
    <source>
        <dbReference type="Proteomes" id="UP000076404"/>
    </source>
</evidence>
<organism evidence="7 8">
    <name type="scientific">Gemmatimonas phototrophica</name>
    <dbReference type="NCBI Taxonomy" id="1379270"/>
    <lineage>
        <taxon>Bacteria</taxon>
        <taxon>Pseudomonadati</taxon>
        <taxon>Gemmatimonadota</taxon>
        <taxon>Gemmatimonadia</taxon>
        <taxon>Gemmatimonadales</taxon>
        <taxon>Gemmatimonadaceae</taxon>
        <taxon>Gemmatimonas</taxon>
    </lineage>
</organism>
<dbReference type="Proteomes" id="UP000076404">
    <property type="component" value="Chromosome"/>
</dbReference>
<accession>A0A143BKG1</accession>
<evidence type="ECO:0000256" key="6">
    <source>
        <dbReference type="SAM" id="Phobius"/>
    </source>
</evidence>
<feature type="transmembrane region" description="Helical" evidence="6">
    <location>
        <begin position="101"/>
        <end position="122"/>
    </location>
</feature>
<keyword evidence="3 6" id="KW-0812">Transmembrane</keyword>
<dbReference type="GO" id="GO:0043190">
    <property type="term" value="C:ATP-binding cassette (ABC) transporter complex"/>
    <property type="evidence" value="ECO:0007669"/>
    <property type="project" value="TreeGrafter"/>
</dbReference>
<evidence type="ECO:0000313" key="7">
    <source>
        <dbReference type="EMBL" id="AMW05508.1"/>
    </source>
</evidence>
<keyword evidence="4 6" id="KW-1133">Transmembrane helix</keyword>
<evidence type="ECO:0000256" key="3">
    <source>
        <dbReference type="ARBA" id="ARBA00022692"/>
    </source>
</evidence>
<comment type="subcellular location">
    <subcellularLocation>
        <location evidence="1">Cell membrane</location>
        <topology evidence="1">Multi-pass membrane protein</topology>
    </subcellularLocation>
</comment>
<gene>
    <name evidence="7" type="ORF">GEMMAAP_13225</name>
</gene>
<evidence type="ECO:0008006" key="9">
    <source>
        <dbReference type="Google" id="ProtNLM"/>
    </source>
</evidence>
<dbReference type="STRING" id="1379270.GEMMAAP_13225"/>
<evidence type="ECO:0000256" key="1">
    <source>
        <dbReference type="ARBA" id="ARBA00004651"/>
    </source>
</evidence>
<feature type="transmembrane region" description="Helical" evidence="6">
    <location>
        <begin position="340"/>
        <end position="359"/>
    </location>
</feature>
<keyword evidence="2" id="KW-1003">Cell membrane</keyword>
<dbReference type="InterPro" id="IPR005495">
    <property type="entry name" value="LptG/LptF_permease"/>
</dbReference>
<evidence type="ECO:0000256" key="5">
    <source>
        <dbReference type="ARBA" id="ARBA00023136"/>
    </source>
</evidence>
<feature type="transmembrane region" description="Helical" evidence="6">
    <location>
        <begin position="305"/>
        <end position="325"/>
    </location>
</feature>
<dbReference type="KEGG" id="gph:GEMMAAP_13225"/>